<evidence type="ECO:0000256" key="5">
    <source>
        <dbReference type="ARBA" id="ARBA00022776"/>
    </source>
</evidence>
<evidence type="ECO:0000256" key="4">
    <source>
        <dbReference type="ARBA" id="ARBA00022618"/>
    </source>
</evidence>
<dbReference type="GO" id="GO:0005634">
    <property type="term" value="C:nucleus"/>
    <property type="evidence" value="ECO:0007669"/>
    <property type="project" value="UniProtKB-SubCell"/>
</dbReference>
<comment type="subunit">
    <text evidence="9">Component of the NDC80 complex.</text>
</comment>
<evidence type="ECO:0000313" key="11">
    <source>
        <dbReference type="Ensembl" id="ENSPKIP00000002090.1"/>
    </source>
</evidence>
<feature type="domain" description="Chromosome segregation protein Spc25 C-terminal" evidence="10">
    <location>
        <begin position="120"/>
        <end position="164"/>
    </location>
</feature>
<evidence type="ECO:0000256" key="9">
    <source>
        <dbReference type="RuleBase" id="RU367150"/>
    </source>
</evidence>
<keyword evidence="4 9" id="KW-0132">Cell division</keyword>
<evidence type="ECO:0000256" key="8">
    <source>
        <dbReference type="ARBA" id="ARBA00023328"/>
    </source>
</evidence>
<protein>
    <recommendedName>
        <fullName evidence="9">Kinetochore protein SPC25</fullName>
    </recommendedName>
</protein>
<dbReference type="STRING" id="1676925.ENSPKIP00000002090"/>
<comment type="similarity">
    <text evidence="2 9">Belongs to the SPC25 family.</text>
</comment>
<proteinExistence type="inferred from homology"/>
<keyword evidence="12" id="KW-1185">Reference proteome</keyword>
<evidence type="ECO:0000259" key="10">
    <source>
        <dbReference type="Pfam" id="PF08234"/>
    </source>
</evidence>
<dbReference type="InterPro" id="IPR013255">
    <property type="entry name" value="Spc25_C"/>
</dbReference>
<dbReference type="Pfam" id="PF08234">
    <property type="entry name" value="Spindle_Spc25"/>
    <property type="match status" value="1"/>
</dbReference>
<keyword evidence="8 9" id="KW-0137">Centromere</keyword>
<keyword evidence="6" id="KW-0175">Coiled coil</keyword>
<dbReference type="CDD" id="cd23784">
    <property type="entry name" value="RWD_Spc25"/>
    <property type="match status" value="1"/>
</dbReference>
<keyword evidence="7 9" id="KW-0131">Cell cycle</keyword>
<comment type="function">
    <text evidence="9">Acts as a component of the essential kinetochore-associated NDC80 complex, which is required for chromosome segregation and spindle checkpoint activity.</text>
</comment>
<evidence type="ECO:0000313" key="12">
    <source>
        <dbReference type="Proteomes" id="UP000261540"/>
    </source>
</evidence>
<dbReference type="GO" id="GO:0031262">
    <property type="term" value="C:Ndc80 complex"/>
    <property type="evidence" value="ECO:0007669"/>
    <property type="project" value="InterPro"/>
</dbReference>
<keyword evidence="3 9" id="KW-0158">Chromosome</keyword>
<keyword evidence="9" id="KW-0539">Nucleus</keyword>
<dbReference type="GO" id="GO:0051301">
    <property type="term" value="P:cell division"/>
    <property type="evidence" value="ECO:0007669"/>
    <property type="project" value="UniProtKB-UniRule"/>
</dbReference>
<comment type="subcellular location">
    <subcellularLocation>
        <location evidence="1">Chromosome</location>
        <location evidence="1">Centromere</location>
    </subcellularLocation>
    <subcellularLocation>
        <location evidence="9">Nucleus</location>
    </subcellularLocation>
    <subcellularLocation>
        <location evidence="9">Chromosome</location>
        <location evidence="9">Centromere</location>
        <location evidence="9">Kinetochore</location>
    </subcellularLocation>
</comment>
<dbReference type="AlphaFoldDB" id="A0A3B3Q8Y8"/>
<accession>A0A3B3Q8Y8</accession>
<keyword evidence="5 9" id="KW-0498">Mitosis</keyword>
<dbReference type="Proteomes" id="UP000261540">
    <property type="component" value="Unplaced"/>
</dbReference>
<dbReference type="Ensembl" id="ENSPKIT00000026029.1">
    <property type="protein sequence ID" value="ENSPKIP00000002090.1"/>
    <property type="gene ID" value="ENSPKIG00000020121.1"/>
</dbReference>
<dbReference type="Gene3D" id="3.30.457.50">
    <property type="entry name" value="Chromosome segregation protein Spc25"/>
    <property type="match status" value="1"/>
</dbReference>
<evidence type="ECO:0000256" key="6">
    <source>
        <dbReference type="ARBA" id="ARBA00023054"/>
    </source>
</evidence>
<reference evidence="11" key="1">
    <citation type="submission" date="2025-08" db="UniProtKB">
        <authorList>
            <consortium name="Ensembl"/>
        </authorList>
    </citation>
    <scope>IDENTIFICATION</scope>
</reference>
<dbReference type="GO" id="GO:0007059">
    <property type="term" value="P:chromosome segregation"/>
    <property type="evidence" value="ECO:0007669"/>
    <property type="project" value="InterPro"/>
</dbReference>
<keyword evidence="9" id="KW-0995">Kinetochore</keyword>
<reference evidence="11" key="2">
    <citation type="submission" date="2025-09" db="UniProtKB">
        <authorList>
            <consortium name="Ensembl"/>
        </authorList>
    </citation>
    <scope>IDENTIFICATION</scope>
</reference>
<evidence type="ECO:0000256" key="2">
    <source>
        <dbReference type="ARBA" id="ARBA00006379"/>
    </source>
</evidence>
<organism evidence="11 12">
    <name type="scientific">Paramormyrops kingsleyae</name>
    <dbReference type="NCBI Taxonomy" id="1676925"/>
    <lineage>
        <taxon>Eukaryota</taxon>
        <taxon>Metazoa</taxon>
        <taxon>Chordata</taxon>
        <taxon>Craniata</taxon>
        <taxon>Vertebrata</taxon>
        <taxon>Euteleostomi</taxon>
        <taxon>Actinopterygii</taxon>
        <taxon>Neopterygii</taxon>
        <taxon>Teleostei</taxon>
        <taxon>Osteoglossocephala</taxon>
        <taxon>Osteoglossomorpha</taxon>
        <taxon>Osteoglossiformes</taxon>
        <taxon>Mormyridae</taxon>
        <taxon>Paramormyrops</taxon>
    </lineage>
</organism>
<evidence type="ECO:0000256" key="1">
    <source>
        <dbReference type="ARBA" id="ARBA00004584"/>
    </source>
</evidence>
<sequence length="164" mass="19371">MGCLTDPDMTLHFSIKLVDIWIRLLVTALHVMAIMKNSNINNVHRHTRSTKPCWKIIQKYSFLDILSEMEEKDTDRQKEPIISQNKTYKDKQVFQEWLGLEIQKIHGSPYAGENLQFSMFSFQMHHTVSYQVVPCDPPLEHMAHLDNWLRETKNFLVFLANVRK</sequence>
<evidence type="ECO:0000256" key="3">
    <source>
        <dbReference type="ARBA" id="ARBA00022454"/>
    </source>
</evidence>
<evidence type="ECO:0000256" key="7">
    <source>
        <dbReference type="ARBA" id="ARBA00023306"/>
    </source>
</evidence>
<name>A0A3B3Q8Y8_9TELE</name>